<proteinExistence type="predicted"/>
<gene>
    <name evidence="2" type="ORF">LCGC14_0509330</name>
</gene>
<evidence type="ECO:0000313" key="2">
    <source>
        <dbReference type="EMBL" id="KKN62672.1"/>
    </source>
</evidence>
<dbReference type="SUPFAM" id="SSF53335">
    <property type="entry name" value="S-adenosyl-L-methionine-dependent methyltransferases"/>
    <property type="match status" value="1"/>
</dbReference>
<dbReference type="PANTHER" id="PTHR34203">
    <property type="entry name" value="METHYLTRANSFERASE, FKBM FAMILY PROTEIN"/>
    <property type="match status" value="1"/>
</dbReference>
<dbReference type="PANTHER" id="PTHR34203:SF15">
    <property type="entry name" value="SLL1173 PROTEIN"/>
    <property type="match status" value="1"/>
</dbReference>
<name>A0A0F9SK18_9ZZZZ</name>
<dbReference type="InterPro" id="IPR029063">
    <property type="entry name" value="SAM-dependent_MTases_sf"/>
</dbReference>
<sequence>MNKLQAFFQLKGKEENYQIQKEKYMYLFNRCMKLFLKNITLVSMGKNLKKPSIVDTGYGLFYVKKESHDLHIISGSYEFKVRELIEKLSRGSNIIIDVGANIGKYSILANKINPYSRIYAIEPERDNFNLLKKNIELNNIKNVTPIKIALNNKKGVGRLYKCKTNTAGHSLKIKMEEFEDVKTNTLDNLFGELDCIDLIKIDIEASELDILKGAKKLLFRKKIKNIIIEIDDTNMGKIKSLFKSYGYKLKRIQYNNYLATYDNLG</sequence>
<organism evidence="2">
    <name type="scientific">marine sediment metagenome</name>
    <dbReference type="NCBI Taxonomy" id="412755"/>
    <lineage>
        <taxon>unclassified sequences</taxon>
        <taxon>metagenomes</taxon>
        <taxon>ecological metagenomes</taxon>
    </lineage>
</organism>
<dbReference type="AlphaFoldDB" id="A0A0F9SK18"/>
<evidence type="ECO:0000259" key="1">
    <source>
        <dbReference type="Pfam" id="PF05050"/>
    </source>
</evidence>
<dbReference type="InterPro" id="IPR006342">
    <property type="entry name" value="FkbM_mtfrase"/>
</dbReference>
<comment type="caution">
    <text evidence="2">The sequence shown here is derived from an EMBL/GenBank/DDBJ whole genome shotgun (WGS) entry which is preliminary data.</text>
</comment>
<accession>A0A0F9SK18</accession>
<protein>
    <recommendedName>
        <fullName evidence="1">Methyltransferase FkbM domain-containing protein</fullName>
    </recommendedName>
</protein>
<dbReference type="Pfam" id="PF05050">
    <property type="entry name" value="Methyltransf_21"/>
    <property type="match status" value="1"/>
</dbReference>
<reference evidence="2" key="1">
    <citation type="journal article" date="2015" name="Nature">
        <title>Complex archaea that bridge the gap between prokaryotes and eukaryotes.</title>
        <authorList>
            <person name="Spang A."/>
            <person name="Saw J.H."/>
            <person name="Jorgensen S.L."/>
            <person name="Zaremba-Niedzwiedzka K."/>
            <person name="Martijn J."/>
            <person name="Lind A.E."/>
            <person name="van Eijk R."/>
            <person name="Schleper C."/>
            <person name="Guy L."/>
            <person name="Ettema T.J."/>
        </authorList>
    </citation>
    <scope>NUCLEOTIDE SEQUENCE</scope>
</reference>
<dbReference type="EMBL" id="LAZR01000616">
    <property type="protein sequence ID" value="KKN62672.1"/>
    <property type="molecule type" value="Genomic_DNA"/>
</dbReference>
<dbReference type="NCBIfam" id="TIGR01444">
    <property type="entry name" value="fkbM_fam"/>
    <property type="match status" value="1"/>
</dbReference>
<feature type="domain" description="Methyltransferase FkbM" evidence="1">
    <location>
        <begin position="97"/>
        <end position="249"/>
    </location>
</feature>
<dbReference type="Gene3D" id="3.40.50.150">
    <property type="entry name" value="Vaccinia Virus protein VP39"/>
    <property type="match status" value="1"/>
</dbReference>
<dbReference type="InterPro" id="IPR052514">
    <property type="entry name" value="SAM-dependent_MTase"/>
</dbReference>